<comment type="similarity">
    <text evidence="3 17">Belongs to the glycosyltransferase 13 family.</text>
</comment>
<evidence type="ECO:0000256" key="11">
    <source>
        <dbReference type="ARBA" id="ARBA00023136"/>
    </source>
</evidence>
<sequence length="423" mass="49142">MKKLLVLGVLIWTAATSLIFLQISQSRLQKAIHAQAEILERDVRSQLYSNEEVLDLLKRWKSVDEARKTRREVIAVLVLAYNRLSVETTLKQLLRYRPPGIWFPIVLSQDGFHEKTAHLLREYQERHGFQLIHQPDQTELTKGVSAIFNIEGYHRIARHYRWALNMVFNHFNYSAAIVLEDDLDIAPDFFEYFGALMPILRRDPSLFCVSAYNDNGKLQHVSSSPDMLHRTDFFSGLGWLLTREVWHELEPHWPKAFWDDWIRQPEQRKGRACVRPEISRSRTFGRKGVSRGQFFDKYLKDVHLSSVFVKFGSIDLTYLLQHRYDPAFDAAVRGSSLRDLEDLLDSRVTQGPVRITYTNEQHFKVIANYLGIMDDFKAGVPRTAYKGIVSTYYHGIRVFIVPRAQQTTSTLLQRARSNEAVSG</sequence>
<evidence type="ECO:0000313" key="20">
    <source>
        <dbReference type="Proteomes" id="UP000001555"/>
    </source>
</evidence>
<dbReference type="PANTHER" id="PTHR10468:SF0">
    <property type="entry name" value="ALPHA-1,3-MANNOSYL-GLYCOPROTEIN 2-BETA-N-ACETYLGLUCOSAMINYLTRANSFERASE"/>
    <property type="match status" value="1"/>
</dbReference>
<evidence type="ECO:0000256" key="15">
    <source>
        <dbReference type="ARBA" id="ARBA00041712"/>
    </source>
</evidence>
<evidence type="ECO:0000256" key="10">
    <source>
        <dbReference type="ARBA" id="ARBA00023034"/>
    </source>
</evidence>
<evidence type="ECO:0000256" key="2">
    <source>
        <dbReference type="ARBA" id="ARBA00004922"/>
    </source>
</evidence>
<keyword evidence="11" id="KW-0472">Membrane</keyword>
<comment type="cofactor">
    <cofactor evidence="17">
        <name>Mn(2+)</name>
        <dbReference type="ChEBI" id="CHEBI:29035"/>
    </cofactor>
    <text evidence="17">The cofactor is mostly bound to the substrate.</text>
</comment>
<comment type="catalytic activity">
    <reaction evidence="16 17">
        <text>N(4)-(alpha-D-Man-(1-&gt;3)-[alpha-D-Man-(1-&gt;3)-[alpha-D-Man-(1-&gt;6)]-alpha-D-Man-(1-&gt;6)]-beta-D-Man-(1-&gt;4)-beta-D-GlcNAc-(1-&gt;4)-beta-D-GlcNAc)-L-asparaginyl-[protein] (N-glucan mannose isomer 5A1,2) + UDP-N-acetyl-alpha-D-glucosamine = N(4)-{beta-D-GlcNAc-(1-&gt;2)-alpha-D-Man-(1-&gt;3)-[alpha-D-Man-(1-&gt;3)-[alpha-D-Man-(1-&gt;6)]-alpha-D-Man-(1-&gt;6)]-beta-D-Man-(1-&gt;4)-beta-D-GlcNAc-(1-&gt;4)-beta-D-GlcNAc}-L-asparaginyl-[protein] + UDP + H(+)</text>
        <dbReference type="Rhea" id="RHEA:11456"/>
        <dbReference type="Rhea" id="RHEA-COMP:14367"/>
        <dbReference type="Rhea" id="RHEA-COMP:14368"/>
        <dbReference type="ChEBI" id="CHEBI:15378"/>
        <dbReference type="ChEBI" id="CHEBI:57705"/>
        <dbReference type="ChEBI" id="CHEBI:58223"/>
        <dbReference type="ChEBI" id="CHEBI:59087"/>
        <dbReference type="ChEBI" id="CHEBI:60625"/>
        <dbReference type="EC" id="2.4.1.101"/>
    </reaction>
</comment>
<dbReference type="KEGG" id="isc:8039505"/>
<dbReference type="AlphaFoldDB" id="B7QD86"/>
<dbReference type="InterPro" id="IPR052261">
    <property type="entry name" value="Glycosyltransferase_13"/>
</dbReference>
<reference evidence="19" key="2">
    <citation type="submission" date="2020-05" db="UniProtKB">
        <authorList>
            <consortium name="EnsemblMetazoa"/>
        </authorList>
    </citation>
    <scope>IDENTIFICATION</scope>
    <source>
        <strain evidence="19">wikel</strain>
    </source>
</reference>
<dbReference type="EMBL" id="DS911780">
    <property type="protein sequence ID" value="EEC16808.1"/>
    <property type="molecule type" value="Genomic_DNA"/>
</dbReference>
<dbReference type="InterPro" id="IPR029044">
    <property type="entry name" value="Nucleotide-diphossugar_trans"/>
</dbReference>
<gene>
    <name evidence="19" type="primary">8039505</name>
    <name evidence="18" type="ORF">IscW_ISCW012048</name>
</gene>
<dbReference type="STRING" id="6945.B7QD86"/>
<dbReference type="EMBL" id="ABJB010096773">
    <property type="status" value="NOT_ANNOTATED_CDS"/>
    <property type="molecule type" value="Genomic_DNA"/>
</dbReference>
<reference evidence="18 20" key="1">
    <citation type="submission" date="2008-03" db="EMBL/GenBank/DDBJ databases">
        <title>Annotation of Ixodes scapularis.</title>
        <authorList>
            <consortium name="Ixodes scapularis Genome Project Consortium"/>
            <person name="Caler E."/>
            <person name="Hannick L.I."/>
            <person name="Bidwell S."/>
            <person name="Joardar V."/>
            <person name="Thiagarajan M."/>
            <person name="Amedeo P."/>
            <person name="Galinsky K.J."/>
            <person name="Schobel S."/>
            <person name="Inman J."/>
            <person name="Hostetler J."/>
            <person name="Miller J."/>
            <person name="Hammond M."/>
            <person name="Megy K."/>
            <person name="Lawson D."/>
            <person name="Kodira C."/>
            <person name="Sutton G."/>
            <person name="Meyer J."/>
            <person name="Hill C.A."/>
            <person name="Birren B."/>
            <person name="Nene V."/>
            <person name="Collins F."/>
            <person name="Alarcon-Chaidez F."/>
            <person name="Wikel S."/>
            <person name="Strausberg R."/>
        </authorList>
    </citation>
    <scope>NUCLEOTIDE SEQUENCE [LARGE SCALE GENOMIC DNA]</scope>
    <source>
        <strain evidence="20">Wikel</strain>
        <strain evidence="18">Wikel colony</strain>
    </source>
</reference>
<dbReference type="VEuPathDB" id="VectorBase:ISCI012048"/>
<dbReference type="InParanoid" id="B7QD86"/>
<evidence type="ECO:0000256" key="17">
    <source>
        <dbReference type="RuleBase" id="RU368119"/>
    </source>
</evidence>
<keyword evidence="20" id="KW-1185">Reference proteome</keyword>
<dbReference type="PANTHER" id="PTHR10468">
    <property type="entry name" value="PROTEIN O-LINKED-MANNOSE BETA-1,2-N-ACETYLGLUCOSAMINYLTRANSFERASE 1/ALPHA-1,3-MANNOSYL-GLYCOPROTEIN 2-BETA-N-ACETYLGLUCOSAMINYLTRANSFERASE"/>
    <property type="match status" value="1"/>
</dbReference>
<keyword evidence="4 17" id="KW-0328">Glycosyltransferase</keyword>
<keyword evidence="7 17" id="KW-0479">Metal-binding</keyword>
<evidence type="ECO:0000313" key="18">
    <source>
        <dbReference type="EMBL" id="EEC16808.1"/>
    </source>
</evidence>
<dbReference type="Proteomes" id="UP000001555">
    <property type="component" value="Unassembled WGS sequence"/>
</dbReference>
<evidence type="ECO:0000256" key="7">
    <source>
        <dbReference type="ARBA" id="ARBA00022723"/>
    </source>
</evidence>
<dbReference type="InterPro" id="IPR004139">
    <property type="entry name" value="Glyco_trans_13"/>
</dbReference>
<dbReference type="UniPathway" id="UPA00378"/>
<evidence type="ECO:0000256" key="14">
    <source>
        <dbReference type="ARBA" id="ARBA00038949"/>
    </source>
</evidence>
<dbReference type="GO" id="GO:0000139">
    <property type="term" value="C:Golgi membrane"/>
    <property type="evidence" value="ECO:0007669"/>
    <property type="project" value="UniProtKB-SubCell"/>
</dbReference>
<comment type="pathway">
    <text evidence="2 17">Protein modification; protein glycosylation.</text>
</comment>
<dbReference type="OrthoDB" id="440755at2759"/>
<dbReference type="EC" id="2.4.1.101" evidence="14 17"/>
<evidence type="ECO:0000256" key="1">
    <source>
        <dbReference type="ARBA" id="ARBA00004323"/>
    </source>
</evidence>
<keyword evidence="10 17" id="KW-0333">Golgi apparatus</keyword>
<comment type="function">
    <text evidence="13 17">Initiates complex N-linked carbohydrate formation. Essential for the conversion of high-mannose to hybrid and complex N-glycans.</text>
</comment>
<protein>
    <recommendedName>
        <fullName evidence="14 17">Alpha-1,3-mannosyl-glycoprotein 2-beta-N-acetylglucosaminyltransferase</fullName>
        <shortName evidence="17">GNT-I</shortName>
        <shortName evidence="17">GlcNAc-T I</shortName>
        <ecNumber evidence="14 17">2.4.1.101</ecNumber>
    </recommendedName>
    <alternativeName>
        <fullName evidence="15 17">N-glycosyl-oligosaccharide-glycoprotein N-acetylglucosaminyltransferase I</fullName>
    </alternativeName>
</protein>
<keyword evidence="5 18" id="KW-0808">Transferase</keyword>
<dbReference type="Pfam" id="PF03071">
    <property type="entry name" value="GNT-I"/>
    <property type="match status" value="1"/>
</dbReference>
<keyword evidence="8 17" id="KW-0735">Signal-anchor</keyword>
<dbReference type="EnsemblMetazoa" id="ISCW012048-RA">
    <property type="protein sequence ID" value="ISCW012048-PA"/>
    <property type="gene ID" value="ISCW012048"/>
</dbReference>
<evidence type="ECO:0000256" key="3">
    <source>
        <dbReference type="ARBA" id="ARBA00006492"/>
    </source>
</evidence>
<dbReference type="HOGENOM" id="CLU_022150_0_0_1"/>
<evidence type="ECO:0000256" key="16">
    <source>
        <dbReference type="ARBA" id="ARBA00049421"/>
    </source>
</evidence>
<dbReference type="GO" id="GO:0005794">
    <property type="term" value="C:Golgi apparatus"/>
    <property type="evidence" value="ECO:0000318"/>
    <property type="project" value="GO_Central"/>
</dbReference>
<dbReference type="Gene3D" id="3.90.550.10">
    <property type="entry name" value="Spore Coat Polysaccharide Biosynthesis Protein SpsA, Chain A"/>
    <property type="match status" value="1"/>
</dbReference>
<keyword evidence="12 17" id="KW-0464">Manganese</keyword>
<dbReference type="GO" id="GO:0006487">
    <property type="term" value="P:protein N-linked glycosylation"/>
    <property type="evidence" value="ECO:0000318"/>
    <property type="project" value="GO_Central"/>
</dbReference>
<evidence type="ECO:0000256" key="9">
    <source>
        <dbReference type="ARBA" id="ARBA00022989"/>
    </source>
</evidence>
<name>B7QD86_IXOSC</name>
<organism>
    <name type="scientific">Ixodes scapularis</name>
    <name type="common">Black-legged tick</name>
    <name type="synonym">Deer tick</name>
    <dbReference type="NCBI Taxonomy" id="6945"/>
    <lineage>
        <taxon>Eukaryota</taxon>
        <taxon>Metazoa</taxon>
        <taxon>Ecdysozoa</taxon>
        <taxon>Arthropoda</taxon>
        <taxon>Chelicerata</taxon>
        <taxon>Arachnida</taxon>
        <taxon>Acari</taxon>
        <taxon>Parasitiformes</taxon>
        <taxon>Ixodida</taxon>
        <taxon>Ixodoidea</taxon>
        <taxon>Ixodidae</taxon>
        <taxon>Ixodinae</taxon>
        <taxon>Ixodes</taxon>
    </lineage>
</organism>
<dbReference type="GO" id="GO:0003827">
    <property type="term" value="F:alpha-1,3-mannosylglycoprotein 2-beta-N-acetylglucosaminyltransferase activity"/>
    <property type="evidence" value="ECO:0000318"/>
    <property type="project" value="GO_Central"/>
</dbReference>
<dbReference type="Gene3D" id="3.10.180.20">
    <property type="entry name" value="N-Acetylglucosaminyltransferase I, Domain 2"/>
    <property type="match status" value="1"/>
</dbReference>
<proteinExistence type="inferred from homology"/>
<evidence type="ECO:0000313" key="19">
    <source>
        <dbReference type="EnsemblMetazoa" id="ISCW012048-PA"/>
    </source>
</evidence>
<accession>B7QD86</accession>
<evidence type="ECO:0000256" key="4">
    <source>
        <dbReference type="ARBA" id="ARBA00022676"/>
    </source>
</evidence>
<evidence type="ECO:0000256" key="13">
    <source>
        <dbReference type="ARBA" id="ARBA00037706"/>
    </source>
</evidence>
<dbReference type="SUPFAM" id="SSF53448">
    <property type="entry name" value="Nucleotide-diphospho-sugar transferases"/>
    <property type="match status" value="1"/>
</dbReference>
<keyword evidence="6" id="KW-0812">Transmembrane</keyword>
<dbReference type="GO" id="GO:0030145">
    <property type="term" value="F:manganese ion binding"/>
    <property type="evidence" value="ECO:0007669"/>
    <property type="project" value="UniProtKB-UniRule"/>
</dbReference>
<dbReference type="VEuPathDB" id="VectorBase:ISCW012048"/>
<evidence type="ECO:0000256" key="8">
    <source>
        <dbReference type="ARBA" id="ARBA00022968"/>
    </source>
</evidence>
<keyword evidence="9" id="KW-1133">Transmembrane helix</keyword>
<evidence type="ECO:0000256" key="12">
    <source>
        <dbReference type="ARBA" id="ARBA00023211"/>
    </source>
</evidence>
<dbReference type="FunFam" id="3.90.550.10:FF:000055">
    <property type="entry name" value="Alpha-1,3-mannosyl-glycoprotein 2-beta-N-acetylglucosaminyltransferase"/>
    <property type="match status" value="1"/>
</dbReference>
<comment type="subcellular location">
    <subcellularLocation>
        <location evidence="1 17">Golgi apparatus membrane</location>
        <topology evidence="1 17">Single-pass type II membrane protein</topology>
    </subcellularLocation>
</comment>
<evidence type="ECO:0000256" key="5">
    <source>
        <dbReference type="ARBA" id="ARBA00022679"/>
    </source>
</evidence>
<dbReference type="PaxDb" id="6945-B7QD86"/>
<evidence type="ECO:0000256" key="6">
    <source>
        <dbReference type="ARBA" id="ARBA00022692"/>
    </source>
</evidence>
<dbReference type="VEuPathDB" id="VectorBase:ISCP_030908"/>